<dbReference type="Proteomes" id="UP000887116">
    <property type="component" value="Unassembled WGS sequence"/>
</dbReference>
<name>A0A8X6L641_TRICU</name>
<accession>A0A8X6L641</accession>
<sequence>MHYSLINLRKTILTPSIRFANILVFAYEKKSGHLSEDPDLVIGNGALSHVCEDRLFFCFKIRIELLHQYYRQITGNESLANGFTENVIASKSHKKEQKLTSDIVRGTTQYDTRPFSYDLSSLSILQSTETVKILRNLLKHSRTNHGEVDI</sequence>
<evidence type="ECO:0000313" key="1">
    <source>
        <dbReference type="EMBL" id="GFQ96876.1"/>
    </source>
</evidence>
<proteinExistence type="predicted"/>
<evidence type="ECO:0000313" key="2">
    <source>
        <dbReference type="Proteomes" id="UP000887116"/>
    </source>
</evidence>
<reference evidence="1" key="1">
    <citation type="submission" date="2020-07" db="EMBL/GenBank/DDBJ databases">
        <title>Multicomponent nature underlies the extraordinary mechanical properties of spider dragline silk.</title>
        <authorList>
            <person name="Kono N."/>
            <person name="Nakamura H."/>
            <person name="Mori M."/>
            <person name="Yoshida Y."/>
            <person name="Ohtoshi R."/>
            <person name="Malay A.D."/>
            <person name="Moran D.A.P."/>
            <person name="Tomita M."/>
            <person name="Numata K."/>
            <person name="Arakawa K."/>
        </authorList>
    </citation>
    <scope>NUCLEOTIDE SEQUENCE</scope>
</reference>
<organism evidence="1 2">
    <name type="scientific">Trichonephila clavata</name>
    <name type="common">Joro spider</name>
    <name type="synonym">Nephila clavata</name>
    <dbReference type="NCBI Taxonomy" id="2740835"/>
    <lineage>
        <taxon>Eukaryota</taxon>
        <taxon>Metazoa</taxon>
        <taxon>Ecdysozoa</taxon>
        <taxon>Arthropoda</taxon>
        <taxon>Chelicerata</taxon>
        <taxon>Arachnida</taxon>
        <taxon>Araneae</taxon>
        <taxon>Araneomorphae</taxon>
        <taxon>Entelegynae</taxon>
        <taxon>Araneoidea</taxon>
        <taxon>Nephilidae</taxon>
        <taxon>Trichonephila</taxon>
    </lineage>
</organism>
<dbReference type="EMBL" id="BMAO01014755">
    <property type="protein sequence ID" value="GFQ96876.1"/>
    <property type="molecule type" value="Genomic_DNA"/>
</dbReference>
<comment type="caution">
    <text evidence="1">The sequence shown here is derived from an EMBL/GenBank/DDBJ whole genome shotgun (WGS) entry which is preliminary data.</text>
</comment>
<protein>
    <submittedName>
        <fullName evidence="1">Uncharacterized protein</fullName>
    </submittedName>
</protein>
<gene>
    <name evidence="1" type="ORF">TNCT_397741</name>
</gene>
<keyword evidence="2" id="KW-1185">Reference proteome</keyword>
<dbReference type="AlphaFoldDB" id="A0A8X6L641"/>